<feature type="compositionally biased region" description="Acidic residues" evidence="1">
    <location>
        <begin position="1"/>
        <end position="10"/>
    </location>
</feature>
<dbReference type="OMA" id="CATHCPA"/>
<protein>
    <submittedName>
        <fullName evidence="2">Uncharacterized protein</fullName>
    </submittedName>
</protein>
<organism evidence="2 3">
    <name type="scientific">Symbiodinium microadriaticum</name>
    <name type="common">Dinoflagellate</name>
    <name type="synonym">Zooxanthella microadriatica</name>
    <dbReference type="NCBI Taxonomy" id="2951"/>
    <lineage>
        <taxon>Eukaryota</taxon>
        <taxon>Sar</taxon>
        <taxon>Alveolata</taxon>
        <taxon>Dinophyceae</taxon>
        <taxon>Suessiales</taxon>
        <taxon>Symbiodiniaceae</taxon>
        <taxon>Symbiodinium</taxon>
    </lineage>
</organism>
<dbReference type="Proteomes" id="UP000186817">
    <property type="component" value="Unassembled WGS sequence"/>
</dbReference>
<name>A0A1Q9DRI9_SYMMI</name>
<evidence type="ECO:0000313" key="3">
    <source>
        <dbReference type="Proteomes" id="UP000186817"/>
    </source>
</evidence>
<sequence length="301" mass="34094">MLQTSVDEDSLDNRVLSGQHGLPEHPRHEKISLDAIEELHGVNESKVPSRLWGEVKASRFGGIERVDEVPHLWTCGDYWNVDSNIRKWGTHEARRNAANASHDVHRHDQIRRLVLPPKPGDPRPPRNCVSGVVSPDCCFLEAWGFDLGLRDRQGRFRSERSFTRNTERILENVRTLRKTASVPGQLMAQTLKPEDTAGEAGELSSADDATMLRAGRTFGSRSCYYWDRFDHTCKREAAKMSCATHCPAEREHVEGYPFKELDLNPAAVYTRKFRMSGEASLRNHLGKSTRVPAGFGSQMRY</sequence>
<gene>
    <name evidence="2" type="ORF">AK812_SmicGene19861</name>
</gene>
<accession>A0A1Q9DRI9</accession>
<dbReference type="EMBL" id="LSRX01000422">
    <property type="protein sequence ID" value="OLP97758.1"/>
    <property type="molecule type" value="Genomic_DNA"/>
</dbReference>
<evidence type="ECO:0000256" key="1">
    <source>
        <dbReference type="SAM" id="MobiDB-lite"/>
    </source>
</evidence>
<evidence type="ECO:0000313" key="2">
    <source>
        <dbReference type="EMBL" id="OLP97758.1"/>
    </source>
</evidence>
<feature type="region of interest" description="Disordered" evidence="1">
    <location>
        <begin position="1"/>
        <end position="27"/>
    </location>
</feature>
<dbReference type="OrthoDB" id="10343943at2759"/>
<reference evidence="2 3" key="1">
    <citation type="submission" date="2016-02" db="EMBL/GenBank/DDBJ databases">
        <title>Genome analysis of coral dinoflagellate symbionts highlights evolutionary adaptations to a symbiotic lifestyle.</title>
        <authorList>
            <person name="Aranda M."/>
            <person name="Li Y."/>
            <person name="Liew Y.J."/>
            <person name="Baumgarten S."/>
            <person name="Simakov O."/>
            <person name="Wilson M."/>
            <person name="Piel J."/>
            <person name="Ashoor H."/>
            <person name="Bougouffa S."/>
            <person name="Bajic V.B."/>
            <person name="Ryu T."/>
            <person name="Ravasi T."/>
            <person name="Bayer T."/>
            <person name="Micklem G."/>
            <person name="Kim H."/>
            <person name="Bhak J."/>
            <person name="Lajeunesse T.C."/>
            <person name="Voolstra C.R."/>
        </authorList>
    </citation>
    <scope>NUCLEOTIDE SEQUENCE [LARGE SCALE GENOMIC DNA]</scope>
    <source>
        <strain evidence="2 3">CCMP2467</strain>
    </source>
</reference>
<keyword evidence="3" id="KW-1185">Reference proteome</keyword>
<comment type="caution">
    <text evidence="2">The sequence shown here is derived from an EMBL/GenBank/DDBJ whole genome shotgun (WGS) entry which is preliminary data.</text>
</comment>
<proteinExistence type="predicted"/>
<dbReference type="AlphaFoldDB" id="A0A1Q9DRI9"/>